<dbReference type="InterPro" id="IPR036770">
    <property type="entry name" value="Ankyrin_rpt-contain_sf"/>
</dbReference>
<dbReference type="Pfam" id="PF12796">
    <property type="entry name" value="Ank_2"/>
    <property type="match status" value="1"/>
</dbReference>
<name>A0A6A4M3Q8_9ERIC</name>
<comment type="caution">
    <text evidence="1">The sequence shown here is derived from an EMBL/GenBank/DDBJ whole genome shotgun (WGS) entry which is preliminary data.</text>
</comment>
<evidence type="ECO:0000313" key="1">
    <source>
        <dbReference type="EMBL" id="KAE9462169.1"/>
    </source>
</evidence>
<dbReference type="Gene3D" id="1.25.40.20">
    <property type="entry name" value="Ankyrin repeat-containing domain"/>
    <property type="match status" value="1"/>
</dbReference>
<dbReference type="EMBL" id="QEFC01000916">
    <property type="protein sequence ID" value="KAE9462169.1"/>
    <property type="molecule type" value="Genomic_DNA"/>
</dbReference>
<accession>A0A6A4M3Q8</accession>
<dbReference type="SUPFAM" id="SSF48403">
    <property type="entry name" value="Ankyrin repeat"/>
    <property type="match status" value="1"/>
</dbReference>
<reference evidence="1 2" key="1">
    <citation type="journal article" date="2019" name="Genome Biol. Evol.">
        <title>The Rhododendron genome and chromosomal organization provide insight into shared whole-genome duplications across the heath family (Ericaceae).</title>
        <authorList>
            <person name="Soza V.L."/>
            <person name="Lindsley D."/>
            <person name="Waalkes A."/>
            <person name="Ramage E."/>
            <person name="Patwardhan R.P."/>
            <person name="Burton J.N."/>
            <person name="Adey A."/>
            <person name="Kumar A."/>
            <person name="Qiu R."/>
            <person name="Shendure J."/>
            <person name="Hall B."/>
        </authorList>
    </citation>
    <scope>NUCLEOTIDE SEQUENCE [LARGE SCALE GENOMIC DNA]</scope>
    <source>
        <strain evidence="1">RSF 1966-606</strain>
    </source>
</reference>
<evidence type="ECO:0000313" key="2">
    <source>
        <dbReference type="Proteomes" id="UP000428333"/>
    </source>
</evidence>
<organism evidence="1 2">
    <name type="scientific">Rhododendron williamsianum</name>
    <dbReference type="NCBI Taxonomy" id="262921"/>
    <lineage>
        <taxon>Eukaryota</taxon>
        <taxon>Viridiplantae</taxon>
        <taxon>Streptophyta</taxon>
        <taxon>Embryophyta</taxon>
        <taxon>Tracheophyta</taxon>
        <taxon>Spermatophyta</taxon>
        <taxon>Magnoliopsida</taxon>
        <taxon>eudicotyledons</taxon>
        <taxon>Gunneridae</taxon>
        <taxon>Pentapetalae</taxon>
        <taxon>asterids</taxon>
        <taxon>Ericales</taxon>
        <taxon>Ericaceae</taxon>
        <taxon>Ericoideae</taxon>
        <taxon>Rhodoreae</taxon>
        <taxon>Rhododendron</taxon>
    </lineage>
</organism>
<gene>
    <name evidence="1" type="ORF">C3L33_05923</name>
</gene>
<dbReference type="InterPro" id="IPR002110">
    <property type="entry name" value="Ankyrin_rpt"/>
</dbReference>
<proteinExistence type="predicted"/>
<dbReference type="OrthoDB" id="1925304at2759"/>
<dbReference type="Proteomes" id="UP000428333">
    <property type="component" value="Linkage Group LG04"/>
</dbReference>
<feature type="non-terminal residue" evidence="1">
    <location>
        <position position="1"/>
    </location>
</feature>
<dbReference type="AlphaFoldDB" id="A0A6A4M3Q8"/>
<dbReference type="PANTHER" id="PTHR47303:SF1">
    <property type="entry name" value="NF-KAPPA-B INHIBITOR BETA"/>
    <property type="match status" value="1"/>
</dbReference>
<sequence length="239" mass="27160">MIADLAKCCPRLHYVLNDKEELVNVIIEKLPESWEDYAARLKDMQMQKELSFGALVNHLRVEEKKRAQYQKVEFVQEEKEYSRYLPLYKAALRGDWATAERFFDQDPGALTAPINELSETALLVAAVRGRNTNDFVKKLVDKMPPGGVDEAYGEVLNYASFAGNTEAVKVILSKNPSLVYYRDVDAFTPFNMAAANGMRDTLLYLLELVKNEDSSKLFPDEDSAAFLMDKTIRSGYYGE</sequence>
<keyword evidence="2" id="KW-1185">Reference proteome</keyword>
<protein>
    <submittedName>
        <fullName evidence="1">Uncharacterized protein</fullName>
    </submittedName>
</protein>
<dbReference type="PANTHER" id="PTHR47303">
    <property type="match status" value="1"/>
</dbReference>